<dbReference type="GO" id="GO:0003676">
    <property type="term" value="F:nucleic acid binding"/>
    <property type="evidence" value="ECO:0007669"/>
    <property type="project" value="InterPro"/>
</dbReference>
<keyword evidence="1" id="KW-1133">Transmembrane helix</keyword>
<dbReference type="Proteomes" id="UP000886817">
    <property type="component" value="Unassembled WGS sequence"/>
</dbReference>
<dbReference type="AlphaFoldDB" id="A0A9D1WIV2"/>
<evidence type="ECO:0000313" key="2">
    <source>
        <dbReference type="EMBL" id="HIX59895.1"/>
    </source>
</evidence>
<evidence type="ECO:0000256" key="1">
    <source>
        <dbReference type="SAM" id="Phobius"/>
    </source>
</evidence>
<proteinExistence type="predicted"/>
<keyword evidence="1" id="KW-0472">Membrane</keyword>
<evidence type="ECO:0000313" key="3">
    <source>
        <dbReference type="Proteomes" id="UP000886817"/>
    </source>
</evidence>
<feature type="transmembrane region" description="Helical" evidence="1">
    <location>
        <begin position="66"/>
        <end position="86"/>
    </location>
</feature>
<dbReference type="InterPro" id="IPR012156">
    <property type="entry name" value="Cold_shock_CspA"/>
</dbReference>
<feature type="transmembrane region" description="Helical" evidence="1">
    <location>
        <begin position="6"/>
        <end position="24"/>
    </location>
</feature>
<protein>
    <submittedName>
        <fullName evidence="2">DUF1294 domain-containing protein</fullName>
    </submittedName>
</protein>
<comment type="caution">
    <text evidence="2">The sequence shown here is derived from an EMBL/GenBank/DDBJ whole genome shotgun (WGS) entry which is preliminary data.</text>
</comment>
<gene>
    <name evidence="2" type="ORF">IAA45_09305</name>
</gene>
<name>A0A9D1WIV2_9FIRM</name>
<accession>A0A9D1WIV2</accession>
<dbReference type="InterPro" id="IPR010718">
    <property type="entry name" value="DUF1294"/>
</dbReference>
<reference evidence="2" key="2">
    <citation type="submission" date="2021-04" db="EMBL/GenBank/DDBJ databases">
        <authorList>
            <person name="Gilroy R."/>
        </authorList>
    </citation>
    <scope>NUCLEOTIDE SEQUENCE</scope>
    <source>
        <strain evidence="2">ChiSjej1B19-8411</strain>
    </source>
</reference>
<dbReference type="PIRSF" id="PIRSF002599">
    <property type="entry name" value="Cold_shock_A"/>
    <property type="match status" value="1"/>
</dbReference>
<reference evidence="2" key="1">
    <citation type="journal article" date="2021" name="PeerJ">
        <title>Extensive microbial diversity within the chicken gut microbiome revealed by metagenomics and culture.</title>
        <authorList>
            <person name="Gilroy R."/>
            <person name="Ravi A."/>
            <person name="Getino M."/>
            <person name="Pursley I."/>
            <person name="Horton D.L."/>
            <person name="Alikhan N.F."/>
            <person name="Baker D."/>
            <person name="Gharbi K."/>
            <person name="Hall N."/>
            <person name="Watson M."/>
            <person name="Adriaenssens E.M."/>
            <person name="Foster-Nyarko E."/>
            <person name="Jarju S."/>
            <person name="Secka A."/>
            <person name="Antonio M."/>
            <person name="Oren A."/>
            <person name="Chaudhuri R.R."/>
            <person name="La Ragione R."/>
            <person name="Hildebrand F."/>
            <person name="Pallen M.J."/>
        </authorList>
    </citation>
    <scope>NUCLEOTIDE SEQUENCE</scope>
    <source>
        <strain evidence="2">ChiSjej1B19-8411</strain>
    </source>
</reference>
<feature type="transmembrane region" description="Helical" evidence="1">
    <location>
        <begin position="36"/>
        <end position="54"/>
    </location>
</feature>
<organism evidence="2 3">
    <name type="scientific">Candidatus Blautia gallistercoris</name>
    <dbReference type="NCBI Taxonomy" id="2838490"/>
    <lineage>
        <taxon>Bacteria</taxon>
        <taxon>Bacillati</taxon>
        <taxon>Bacillota</taxon>
        <taxon>Clostridia</taxon>
        <taxon>Lachnospirales</taxon>
        <taxon>Lachnospiraceae</taxon>
        <taxon>Blautia</taxon>
    </lineage>
</organism>
<dbReference type="EMBL" id="DXEX01000199">
    <property type="protein sequence ID" value="HIX59895.1"/>
    <property type="molecule type" value="Genomic_DNA"/>
</dbReference>
<sequence>MKILFSYLLLINLAAFFLYGLDKYKARKGKWRISEAALLTVALLGGSLGALLGMRTFHHKTRHRRFAWGIPAVLLVQVLVLLYVCVL</sequence>
<keyword evidence="1" id="KW-0812">Transmembrane</keyword>
<dbReference type="Pfam" id="PF06961">
    <property type="entry name" value="DUF1294"/>
    <property type="match status" value="1"/>
</dbReference>